<feature type="compositionally biased region" description="Basic and acidic residues" evidence="1">
    <location>
        <begin position="1"/>
        <end position="14"/>
    </location>
</feature>
<feature type="region of interest" description="Disordered" evidence="1">
    <location>
        <begin position="1"/>
        <end position="31"/>
    </location>
</feature>
<dbReference type="AlphaFoldDB" id="A0A346PS06"/>
<gene>
    <name evidence="2" type="ORF">AArcMg_2305</name>
</gene>
<reference evidence="3" key="1">
    <citation type="submission" date="2018-02" db="EMBL/GenBank/DDBJ databases">
        <title>Phenotypic and genomic properties of facultatively anaerobic sulfur-reducing natronoarchaea from hypersaline soda lakes.</title>
        <authorList>
            <person name="Sorokin D.Y."/>
            <person name="Kublanov I.V."/>
            <person name="Roman P."/>
            <person name="Sinninghe Damste J.S."/>
            <person name="Golyshin P.N."/>
            <person name="Rojo D."/>
            <person name="Ciordia S."/>
            <person name="Mena M.D.C."/>
            <person name="Ferrer M."/>
            <person name="Messina E."/>
            <person name="Smedile F."/>
            <person name="La Spada G."/>
            <person name="La Cono V."/>
            <person name="Yakimov M.M."/>
        </authorList>
    </citation>
    <scope>NUCLEOTIDE SEQUENCE [LARGE SCALE GENOMIC DNA]</scope>
    <source>
        <strain evidence="3">AArc-Mg</strain>
    </source>
</reference>
<evidence type="ECO:0000313" key="3">
    <source>
        <dbReference type="Proteomes" id="UP000258613"/>
    </source>
</evidence>
<proteinExistence type="predicted"/>
<sequence>MEEHTERIKDHDYIDGPEFYDDPDPVDASSFESKVWQPDDIGNDENKTIWRYLDLSQLYIILEKEYLWFSHIRNFDDPYEGVYSDKTAEQIAEMYVDLFDYPEETAIKKAKMGNLSAYVNCWTNQKNQSVALWEQYVEGDKGVAIKTTSDNLKNAIVDNRQGIDLWQFIFGKINYVDYEKPMPQSDSAPVYHKRNSFGYEEEYRAAVFNYAQLATDGAPKITQGGFEWPYEPGLKIDIDPTVLIDELYVSPTADSYFIEAVESIVTEYIDVEVKQSHLFDDPLE</sequence>
<dbReference type="OrthoDB" id="270754at2157"/>
<name>A0A346PS06_9EURY</name>
<organism evidence="2 3">
    <name type="scientific">Natrarchaeobaculum sulfurireducens</name>
    <dbReference type="NCBI Taxonomy" id="2044521"/>
    <lineage>
        <taxon>Archaea</taxon>
        <taxon>Methanobacteriati</taxon>
        <taxon>Methanobacteriota</taxon>
        <taxon>Stenosarchaea group</taxon>
        <taxon>Halobacteria</taxon>
        <taxon>Halobacteriales</taxon>
        <taxon>Natrialbaceae</taxon>
        <taxon>Natrarchaeobaculum</taxon>
    </lineage>
</organism>
<evidence type="ECO:0000256" key="1">
    <source>
        <dbReference type="SAM" id="MobiDB-lite"/>
    </source>
</evidence>
<accession>A0A346PS06</accession>
<evidence type="ECO:0000313" key="2">
    <source>
        <dbReference type="EMBL" id="AXR82301.1"/>
    </source>
</evidence>
<dbReference type="Proteomes" id="UP000258613">
    <property type="component" value="Chromosome"/>
</dbReference>
<dbReference type="KEGG" id="nag:AArcMg_2305"/>
<protein>
    <recommendedName>
        <fullName evidence="4">DUF2971 domain-containing protein</fullName>
    </recommendedName>
</protein>
<dbReference type="EMBL" id="CP027033">
    <property type="protein sequence ID" value="AXR82301.1"/>
    <property type="molecule type" value="Genomic_DNA"/>
</dbReference>
<evidence type="ECO:0008006" key="4">
    <source>
        <dbReference type="Google" id="ProtNLM"/>
    </source>
</evidence>
<dbReference type="GeneID" id="37642792"/>
<keyword evidence="3" id="KW-1185">Reference proteome</keyword>
<dbReference type="RefSeq" id="WP_117368950.1">
    <property type="nucleotide sequence ID" value="NZ_CP027033.1"/>
</dbReference>